<dbReference type="HOGENOM" id="CLU_3083034_0_0_6"/>
<sequence length="52" mass="5801">MPRLIQSIITITRAPLPERIIHQVANENSGEQNCGTSAHFWKQISLDTSPTV</sequence>
<dbReference type="EMBL" id="BX571865">
    <property type="protein sequence ID" value="CAE14156.1"/>
    <property type="molecule type" value="Genomic_DNA"/>
</dbReference>
<proteinExistence type="predicted"/>
<accession>Q7N5S7</accession>
<dbReference type="KEGG" id="plu:plu1863"/>
<gene>
    <name evidence="1" type="ordered locus">plu1863</name>
</gene>
<evidence type="ECO:0000313" key="2">
    <source>
        <dbReference type="Proteomes" id="UP000002514"/>
    </source>
</evidence>
<evidence type="ECO:0000313" key="1">
    <source>
        <dbReference type="EMBL" id="CAE14156.1"/>
    </source>
</evidence>
<protein>
    <submittedName>
        <fullName evidence="1">Photorhabdus luminescens subsp. laumondii TTO1 complete genome segment 7/17</fullName>
    </submittedName>
</protein>
<dbReference type="Proteomes" id="UP000002514">
    <property type="component" value="Chromosome"/>
</dbReference>
<dbReference type="AlphaFoldDB" id="Q7N5S7"/>
<name>Q7N5S7_PHOLL</name>
<reference evidence="2" key="1">
    <citation type="journal article" date="2003" name="Nat. Biotechnol.">
        <title>The genome sequence of the entomopathogenic bacterium Photorhabdus luminescens.</title>
        <authorList>
            <person name="Duchaud E."/>
            <person name="Rusniok C."/>
            <person name="Frangeul L."/>
            <person name="Buchrieser C."/>
            <person name="Givaudan A."/>
            <person name="Taourit S."/>
            <person name="Bocs S."/>
            <person name="Boursaux-Eude C."/>
            <person name="Chandler M."/>
            <person name="Charles J.-F."/>
            <person name="Dassa E."/>
            <person name="Derose R."/>
            <person name="Derzelle S."/>
            <person name="Freyssinet G."/>
            <person name="Gaudriault S."/>
            <person name="Medigue C."/>
            <person name="Lanois A."/>
            <person name="Powell K."/>
            <person name="Siguier P."/>
            <person name="Vincent R."/>
            <person name="Wingate V."/>
            <person name="Zouine M."/>
            <person name="Glaser P."/>
            <person name="Boemare N."/>
            <person name="Danchin A."/>
            <person name="Kunst F."/>
        </authorList>
    </citation>
    <scope>NUCLEOTIDE SEQUENCE [LARGE SCALE GENOMIC DNA]</scope>
    <source>
        <strain evidence="2">DSM 15139 / CIP 105565 / TT01</strain>
    </source>
</reference>
<keyword evidence="2" id="KW-1185">Reference proteome</keyword>
<organism evidence="1 2">
    <name type="scientific">Photorhabdus laumondii subsp. laumondii (strain DSM 15139 / CIP 105565 / TT01)</name>
    <name type="common">Photorhabdus luminescens subsp. laumondii</name>
    <dbReference type="NCBI Taxonomy" id="243265"/>
    <lineage>
        <taxon>Bacteria</taxon>
        <taxon>Pseudomonadati</taxon>
        <taxon>Pseudomonadota</taxon>
        <taxon>Gammaproteobacteria</taxon>
        <taxon>Enterobacterales</taxon>
        <taxon>Morganellaceae</taxon>
        <taxon>Photorhabdus</taxon>
    </lineage>
</organism>